<dbReference type="GO" id="GO:0009236">
    <property type="term" value="P:cobalamin biosynthetic process"/>
    <property type="evidence" value="ECO:0007669"/>
    <property type="project" value="InterPro"/>
</dbReference>
<dbReference type="PROSITE" id="PS01057">
    <property type="entry name" value="SAICAR_SYNTHETASE_1"/>
    <property type="match status" value="1"/>
</dbReference>
<keyword evidence="6 8" id="KW-0067">ATP-binding</keyword>
<dbReference type="GO" id="GO:0006189">
    <property type="term" value="P:'de novo' IMP biosynthetic process"/>
    <property type="evidence" value="ECO:0007669"/>
    <property type="project" value="UniProtKB-UniRule"/>
</dbReference>
<dbReference type="Pfam" id="PF01259">
    <property type="entry name" value="SAICAR_synt"/>
    <property type="match status" value="1"/>
</dbReference>
<keyword evidence="3 8" id="KW-0436">Ligase</keyword>
<dbReference type="PANTHER" id="PTHR43599">
    <property type="entry name" value="MULTIFUNCTIONAL PROTEIN ADE2"/>
    <property type="match status" value="1"/>
</dbReference>
<dbReference type="UniPathway" id="UPA00074">
    <property type="reaction ID" value="UER00131"/>
</dbReference>
<dbReference type="FunFam" id="3.30.470.20:FF:000006">
    <property type="entry name" value="Phosphoribosylaminoimidazole-succinocarboxamide synthase"/>
    <property type="match status" value="1"/>
</dbReference>
<evidence type="ECO:0000256" key="6">
    <source>
        <dbReference type="ARBA" id="ARBA00022840"/>
    </source>
</evidence>
<evidence type="ECO:0000256" key="7">
    <source>
        <dbReference type="ARBA" id="ARBA00048475"/>
    </source>
</evidence>
<dbReference type="Gene3D" id="3.30.200.20">
    <property type="entry name" value="Phosphorylase Kinase, domain 1"/>
    <property type="match status" value="1"/>
</dbReference>
<evidence type="ECO:0000256" key="5">
    <source>
        <dbReference type="ARBA" id="ARBA00022755"/>
    </source>
</evidence>
<dbReference type="EC" id="6.3.2.6" evidence="8"/>
<name>A0A838ZNI7_9FLAO</name>
<dbReference type="InterPro" id="IPR018236">
    <property type="entry name" value="SAICAR_synthetase_CS"/>
</dbReference>
<keyword evidence="5 8" id="KW-0658">Purine biosynthesis</keyword>
<dbReference type="GO" id="GO:0004639">
    <property type="term" value="F:phosphoribosylaminoimidazolesuccinocarboxamide synthase activity"/>
    <property type="evidence" value="ECO:0007669"/>
    <property type="project" value="UniProtKB-UniRule"/>
</dbReference>
<keyword evidence="4 8" id="KW-0547">Nucleotide-binding</keyword>
<dbReference type="InterPro" id="IPR001636">
    <property type="entry name" value="SAICAR_synth"/>
</dbReference>
<dbReference type="InterPro" id="IPR028923">
    <property type="entry name" value="SAICAR_synt/ADE2_N"/>
</dbReference>
<evidence type="ECO:0000313" key="11">
    <source>
        <dbReference type="Proteomes" id="UP000552241"/>
    </source>
</evidence>
<dbReference type="NCBIfam" id="TIGR00081">
    <property type="entry name" value="purC"/>
    <property type="match status" value="1"/>
</dbReference>
<evidence type="ECO:0000256" key="3">
    <source>
        <dbReference type="ARBA" id="ARBA00022598"/>
    </source>
</evidence>
<dbReference type="GO" id="GO:0005524">
    <property type="term" value="F:ATP binding"/>
    <property type="evidence" value="ECO:0007669"/>
    <property type="project" value="UniProtKB-KW"/>
</dbReference>
<organism evidence="10 11">
    <name type="scientific">Moheibacter lacus</name>
    <dbReference type="NCBI Taxonomy" id="2745851"/>
    <lineage>
        <taxon>Bacteria</taxon>
        <taxon>Pseudomonadati</taxon>
        <taxon>Bacteroidota</taxon>
        <taxon>Flavobacteriia</taxon>
        <taxon>Flavobacteriales</taxon>
        <taxon>Weeksellaceae</taxon>
        <taxon>Moheibacter</taxon>
    </lineage>
</organism>
<sequence length="240" mass="27472">MSHTKKDFIYEGKAKQVYATEDPNLVIVYYKDDATAFNAQKRGTVADKGEMNNKISTLIFNYLIGKGIPTHYIETINEREQLVKKVDIIPLEMVVRNYVAGSMAQRLGLEEGAKSPVTIFDICYKKDELGDPLINDHHAVLLGAATYEELKEMYEVTDKINEALKELFLKANLILIDFKIEFGKDSEGNIILADEISPDTCRLWDKDTLKKLDKDRFRRDLGEVSEAYHEVYNRLLEAVK</sequence>
<comment type="catalytic activity">
    <reaction evidence="7 8">
        <text>5-amino-1-(5-phospho-D-ribosyl)imidazole-4-carboxylate + L-aspartate + ATP = (2S)-2-[5-amino-1-(5-phospho-beta-D-ribosyl)imidazole-4-carboxamido]succinate + ADP + phosphate + 2 H(+)</text>
        <dbReference type="Rhea" id="RHEA:22628"/>
        <dbReference type="ChEBI" id="CHEBI:15378"/>
        <dbReference type="ChEBI" id="CHEBI:29991"/>
        <dbReference type="ChEBI" id="CHEBI:30616"/>
        <dbReference type="ChEBI" id="CHEBI:43474"/>
        <dbReference type="ChEBI" id="CHEBI:58443"/>
        <dbReference type="ChEBI" id="CHEBI:77657"/>
        <dbReference type="ChEBI" id="CHEBI:456216"/>
        <dbReference type="EC" id="6.3.2.6"/>
    </reaction>
</comment>
<dbReference type="InterPro" id="IPR050089">
    <property type="entry name" value="SAICAR_synthetase"/>
</dbReference>
<dbReference type="AlphaFoldDB" id="A0A838ZNI7"/>
<protein>
    <recommendedName>
        <fullName evidence="8">Phosphoribosylaminoimidazole-succinocarboxamide synthase</fullName>
        <ecNumber evidence="8">6.3.2.6</ecNumber>
    </recommendedName>
    <alternativeName>
        <fullName evidence="8">SAICAR synthetase</fullName>
    </alternativeName>
</protein>
<dbReference type="HAMAP" id="MF_00137">
    <property type="entry name" value="SAICAR_synth"/>
    <property type="match status" value="1"/>
</dbReference>
<proteinExistence type="inferred from homology"/>
<dbReference type="EMBL" id="JACDZE010000001">
    <property type="protein sequence ID" value="MBA5628225.1"/>
    <property type="molecule type" value="Genomic_DNA"/>
</dbReference>
<dbReference type="SUPFAM" id="SSF56104">
    <property type="entry name" value="SAICAR synthase-like"/>
    <property type="match status" value="1"/>
</dbReference>
<comment type="pathway">
    <text evidence="1 8">Purine metabolism; IMP biosynthesis via de novo pathway; 5-amino-1-(5-phospho-D-ribosyl)imidazole-4-carboxamide from 5-amino-1-(5-phospho-D-ribosyl)imidazole-4-carboxylate: step 1/2.</text>
</comment>
<feature type="domain" description="SAICAR synthetase/ADE2 N-terminal" evidence="9">
    <location>
        <begin position="9"/>
        <end position="234"/>
    </location>
</feature>
<dbReference type="PROSITE" id="PS01058">
    <property type="entry name" value="SAICAR_SYNTHETASE_2"/>
    <property type="match status" value="1"/>
</dbReference>
<dbReference type="CDD" id="cd01415">
    <property type="entry name" value="SAICAR_synt_PurC"/>
    <property type="match status" value="1"/>
</dbReference>
<accession>A0A838ZNI7</accession>
<dbReference type="Gene3D" id="3.30.470.20">
    <property type="entry name" value="ATP-grasp fold, B domain"/>
    <property type="match status" value="1"/>
</dbReference>
<dbReference type="Proteomes" id="UP000552241">
    <property type="component" value="Unassembled WGS sequence"/>
</dbReference>
<reference evidence="10 11" key="1">
    <citation type="submission" date="2020-07" db="EMBL/GenBank/DDBJ databases">
        <title>Moheibacter lacus sp. nov., a member of the family Flavobacteriaceae isolated from freshwater lake sediment.</title>
        <authorList>
            <person name="Liu Y."/>
        </authorList>
    </citation>
    <scope>NUCLEOTIDE SEQUENCE [LARGE SCALE GENOMIC DNA]</scope>
    <source>
        <strain evidence="10 11">BDHS18</strain>
    </source>
</reference>
<dbReference type="RefSeq" id="WP_182041837.1">
    <property type="nucleotide sequence ID" value="NZ_JACDZE010000001.1"/>
</dbReference>
<evidence type="ECO:0000256" key="1">
    <source>
        <dbReference type="ARBA" id="ARBA00004672"/>
    </source>
</evidence>
<evidence type="ECO:0000256" key="2">
    <source>
        <dbReference type="ARBA" id="ARBA00010190"/>
    </source>
</evidence>
<dbReference type="PANTHER" id="PTHR43599:SF3">
    <property type="entry name" value="SI:DKEY-6E2.2"/>
    <property type="match status" value="1"/>
</dbReference>
<keyword evidence="11" id="KW-1185">Reference proteome</keyword>
<evidence type="ECO:0000313" key="10">
    <source>
        <dbReference type="EMBL" id="MBA5628225.1"/>
    </source>
</evidence>
<evidence type="ECO:0000259" key="9">
    <source>
        <dbReference type="Pfam" id="PF01259"/>
    </source>
</evidence>
<gene>
    <name evidence="8" type="primary">purC</name>
    <name evidence="10" type="ORF">HU137_00405</name>
</gene>
<comment type="caution">
    <text evidence="10">The sequence shown here is derived from an EMBL/GenBank/DDBJ whole genome shotgun (WGS) entry which is preliminary data.</text>
</comment>
<comment type="similarity">
    <text evidence="2 8">Belongs to the SAICAR synthetase family.</text>
</comment>
<evidence type="ECO:0000256" key="4">
    <source>
        <dbReference type="ARBA" id="ARBA00022741"/>
    </source>
</evidence>
<evidence type="ECO:0000256" key="8">
    <source>
        <dbReference type="HAMAP-Rule" id="MF_00137"/>
    </source>
</evidence>
<dbReference type="InterPro" id="IPR033934">
    <property type="entry name" value="SAICAR_synt_PurC"/>
</dbReference>